<dbReference type="PROSITE" id="PS51257">
    <property type="entry name" value="PROKAR_LIPOPROTEIN"/>
    <property type="match status" value="1"/>
</dbReference>
<evidence type="ECO:0000313" key="18">
    <source>
        <dbReference type="EMBL" id="ABI56153.1"/>
    </source>
</evidence>
<keyword evidence="19" id="KW-1185">Reference proteome</keyword>
<keyword evidence="5" id="KW-0762">Sugar transport</keyword>
<keyword evidence="7" id="KW-0732">Signal</keyword>
<dbReference type="GO" id="GO:0015288">
    <property type="term" value="F:porin activity"/>
    <property type="evidence" value="ECO:0007669"/>
    <property type="project" value="UniProtKB-KW"/>
</dbReference>
<dbReference type="Gene3D" id="3.10.560.10">
    <property type="entry name" value="Outer membrane lipoprotein wza domain like"/>
    <property type="match status" value="2"/>
</dbReference>
<evidence type="ECO:0000256" key="8">
    <source>
        <dbReference type="ARBA" id="ARBA00023047"/>
    </source>
</evidence>
<keyword evidence="3" id="KW-0813">Transport</keyword>
<dbReference type="Proteomes" id="UP000001962">
    <property type="component" value="Chromosome"/>
</dbReference>
<dbReference type="PANTHER" id="PTHR33619">
    <property type="entry name" value="POLYSACCHARIDE EXPORT PROTEIN GFCE-RELATED"/>
    <property type="match status" value="1"/>
</dbReference>
<evidence type="ECO:0000259" key="16">
    <source>
        <dbReference type="Pfam" id="PF02563"/>
    </source>
</evidence>
<dbReference type="RefSeq" id="WP_011628548.1">
    <property type="nucleotide sequence ID" value="NC_008340.1"/>
</dbReference>
<keyword evidence="9" id="KW-0406">Ion transport</keyword>
<evidence type="ECO:0000256" key="14">
    <source>
        <dbReference type="ARBA" id="ARBA00023288"/>
    </source>
</evidence>
<keyword evidence="6 15" id="KW-0812">Transmembrane</keyword>
<dbReference type="AlphaFoldDB" id="Q0AAI4"/>
<name>Q0AAI4_ALKEH</name>
<comment type="similarity">
    <text evidence="2">Belongs to the BexD/CtrA/VexA family.</text>
</comment>
<proteinExistence type="inferred from homology"/>
<dbReference type="Pfam" id="PF02563">
    <property type="entry name" value="Poly_export"/>
    <property type="match status" value="1"/>
</dbReference>
<evidence type="ECO:0000256" key="3">
    <source>
        <dbReference type="ARBA" id="ARBA00022448"/>
    </source>
</evidence>
<dbReference type="GO" id="GO:0006811">
    <property type="term" value="P:monoatomic ion transport"/>
    <property type="evidence" value="ECO:0007669"/>
    <property type="project" value="UniProtKB-KW"/>
</dbReference>
<evidence type="ECO:0000256" key="1">
    <source>
        <dbReference type="ARBA" id="ARBA00004571"/>
    </source>
</evidence>
<dbReference type="OrthoDB" id="9808421at2"/>
<keyword evidence="15" id="KW-1133">Transmembrane helix</keyword>
<evidence type="ECO:0000256" key="13">
    <source>
        <dbReference type="ARBA" id="ARBA00023237"/>
    </source>
</evidence>
<keyword evidence="13" id="KW-0998">Cell outer membrane</keyword>
<feature type="domain" description="Polysaccharide export protein N-terminal" evidence="16">
    <location>
        <begin position="97"/>
        <end position="181"/>
    </location>
</feature>
<dbReference type="GO" id="GO:0046930">
    <property type="term" value="C:pore complex"/>
    <property type="evidence" value="ECO:0007669"/>
    <property type="project" value="UniProtKB-KW"/>
</dbReference>
<dbReference type="eggNOG" id="COG1596">
    <property type="taxonomic scope" value="Bacteria"/>
</dbReference>
<dbReference type="GO" id="GO:0009279">
    <property type="term" value="C:cell outer membrane"/>
    <property type="evidence" value="ECO:0007669"/>
    <property type="project" value="UniProtKB-SubCell"/>
</dbReference>
<organism evidence="18 19">
    <name type="scientific">Alkalilimnicola ehrlichii (strain ATCC BAA-1101 / DSM 17681 / MLHE-1)</name>
    <dbReference type="NCBI Taxonomy" id="187272"/>
    <lineage>
        <taxon>Bacteria</taxon>
        <taxon>Pseudomonadati</taxon>
        <taxon>Pseudomonadota</taxon>
        <taxon>Gammaproteobacteria</taxon>
        <taxon>Chromatiales</taxon>
        <taxon>Ectothiorhodospiraceae</taxon>
        <taxon>Alkalilimnicola</taxon>
    </lineage>
</organism>
<evidence type="ECO:0000256" key="7">
    <source>
        <dbReference type="ARBA" id="ARBA00022729"/>
    </source>
</evidence>
<evidence type="ECO:0000256" key="10">
    <source>
        <dbReference type="ARBA" id="ARBA00023114"/>
    </source>
</evidence>
<keyword evidence="4" id="KW-1134">Transmembrane beta strand</keyword>
<reference evidence="19" key="1">
    <citation type="submission" date="2006-08" db="EMBL/GenBank/DDBJ databases">
        <title>Complete sequence of Alkalilimnicola ehrilichei MLHE-1.</title>
        <authorList>
            <person name="Copeland A."/>
            <person name="Lucas S."/>
            <person name="Lapidus A."/>
            <person name="Barry K."/>
            <person name="Detter J.C."/>
            <person name="Glavina del Rio T."/>
            <person name="Hammon N."/>
            <person name="Israni S."/>
            <person name="Dalin E."/>
            <person name="Tice H."/>
            <person name="Pitluck S."/>
            <person name="Sims D."/>
            <person name="Brettin T."/>
            <person name="Bruce D."/>
            <person name="Han C."/>
            <person name="Tapia R."/>
            <person name="Gilna P."/>
            <person name="Schmutz J."/>
            <person name="Larimer F."/>
            <person name="Land M."/>
            <person name="Hauser L."/>
            <person name="Kyrpides N."/>
            <person name="Mikhailova N."/>
            <person name="Oremland R.S."/>
            <person name="Hoeft S.E."/>
            <person name="Switzer-Blum J."/>
            <person name="Kulp T."/>
            <person name="King G."/>
            <person name="Tabita R."/>
            <person name="Witte B."/>
            <person name="Santini J.M."/>
            <person name="Basu P."/>
            <person name="Hollibaugh J.T."/>
            <person name="Xie G."/>
            <person name="Stolz J.F."/>
            <person name="Richardson P."/>
        </authorList>
    </citation>
    <scope>NUCLEOTIDE SEQUENCE [LARGE SCALE GENOMIC DNA]</scope>
    <source>
        <strain evidence="19">ATCC BAA-1101 / DSM 17681 / MLHE-1</strain>
    </source>
</reference>
<keyword evidence="10" id="KW-0626">Porin</keyword>
<evidence type="ECO:0000313" key="19">
    <source>
        <dbReference type="Proteomes" id="UP000001962"/>
    </source>
</evidence>
<evidence type="ECO:0000256" key="9">
    <source>
        <dbReference type="ARBA" id="ARBA00023065"/>
    </source>
</evidence>
<feature type="domain" description="SLBB" evidence="17">
    <location>
        <begin position="187"/>
        <end position="263"/>
    </location>
</feature>
<dbReference type="InterPro" id="IPR003715">
    <property type="entry name" value="Poly_export_N"/>
</dbReference>
<evidence type="ECO:0000256" key="6">
    <source>
        <dbReference type="ARBA" id="ARBA00022692"/>
    </source>
</evidence>
<evidence type="ECO:0000259" key="17">
    <source>
        <dbReference type="Pfam" id="PF22461"/>
    </source>
</evidence>
<keyword evidence="14" id="KW-0449">Lipoprotein</keyword>
<gene>
    <name evidence="18" type="ordered locus">Mlg_0799</name>
</gene>
<evidence type="ECO:0000256" key="4">
    <source>
        <dbReference type="ARBA" id="ARBA00022452"/>
    </source>
</evidence>
<feature type="transmembrane region" description="Helical" evidence="15">
    <location>
        <begin position="21"/>
        <end position="40"/>
    </location>
</feature>
<dbReference type="InterPro" id="IPR054765">
    <property type="entry name" value="SLBB_dom"/>
</dbReference>
<sequence>MSLAQAKVLEPQAPVRGPVRVFLALLATAALAGCTIAPGIDMDTDPDPAVWTPSGEDEADFLPEIKAINADVLVAQRQARREARAAVEHAARTELVADYEYRIGASDVINIVVWGHPELSNPLGLTQDIEQQARLVSRNGTIFYPHVGLLPVAGKTVDEIREQLAELLEPYVTDPQVDVRVVEYRSQKVYVTGEVTQPGTLTLTDEPMTLLDAINQAGGFNELADRRRAVLTRDGEQRSIDLQTLYSSGKGDLLLRDRDVVHVPDNQFNRVFVMGEITRQTALPMRENGRMTLAEAISEAEGLDLNTADTSNIFVLRGQPVFDDEGEIRGVRPEAYHLDARSGLALVLAEGFELQPRDIVYAASSGVVRFNRVISQILPTVQTVWQTQRIITD</sequence>
<dbReference type="Pfam" id="PF22461">
    <property type="entry name" value="SLBB_2"/>
    <property type="match status" value="2"/>
</dbReference>
<dbReference type="EMBL" id="CP000453">
    <property type="protein sequence ID" value="ABI56153.1"/>
    <property type="molecule type" value="Genomic_DNA"/>
</dbReference>
<keyword evidence="11 15" id="KW-0472">Membrane</keyword>
<dbReference type="Gene3D" id="3.30.1950.10">
    <property type="entry name" value="wza like domain"/>
    <property type="match status" value="1"/>
</dbReference>
<keyword evidence="12" id="KW-0564">Palmitate</keyword>
<dbReference type="GO" id="GO:0015159">
    <property type="term" value="F:polysaccharide transmembrane transporter activity"/>
    <property type="evidence" value="ECO:0007669"/>
    <property type="project" value="InterPro"/>
</dbReference>
<accession>Q0AAI4</accession>
<comment type="subcellular location">
    <subcellularLocation>
        <location evidence="1">Cell outer membrane</location>
        <topology evidence="1">Multi-pass membrane protein</topology>
    </subcellularLocation>
</comment>
<evidence type="ECO:0000256" key="15">
    <source>
        <dbReference type="SAM" id="Phobius"/>
    </source>
</evidence>
<feature type="domain" description="SLBB" evidence="17">
    <location>
        <begin position="270"/>
        <end position="361"/>
    </location>
</feature>
<evidence type="ECO:0000256" key="2">
    <source>
        <dbReference type="ARBA" id="ARBA00009450"/>
    </source>
</evidence>
<dbReference type="HOGENOM" id="CLU_038343_4_2_6"/>
<evidence type="ECO:0000256" key="12">
    <source>
        <dbReference type="ARBA" id="ARBA00023139"/>
    </source>
</evidence>
<keyword evidence="8" id="KW-0625">Polysaccharide transport</keyword>
<protein>
    <submittedName>
        <fullName evidence="18">Polysaccharide export protein</fullName>
    </submittedName>
</protein>
<dbReference type="InterPro" id="IPR049712">
    <property type="entry name" value="Poly_export"/>
</dbReference>
<dbReference type="PANTHER" id="PTHR33619:SF3">
    <property type="entry name" value="POLYSACCHARIDE EXPORT PROTEIN GFCE-RELATED"/>
    <property type="match status" value="1"/>
</dbReference>
<evidence type="ECO:0000256" key="5">
    <source>
        <dbReference type="ARBA" id="ARBA00022597"/>
    </source>
</evidence>
<evidence type="ECO:0000256" key="11">
    <source>
        <dbReference type="ARBA" id="ARBA00023136"/>
    </source>
</evidence>
<dbReference type="KEGG" id="aeh:Mlg_0799"/>